<protein>
    <submittedName>
        <fullName evidence="1">Uncharacterized protein</fullName>
    </submittedName>
</protein>
<accession>A0A975BPF5</accession>
<dbReference type="EMBL" id="CP061800">
    <property type="protein sequence ID" value="QTA89449.1"/>
    <property type="molecule type" value="Genomic_DNA"/>
</dbReference>
<evidence type="ECO:0000313" key="1">
    <source>
        <dbReference type="EMBL" id="QTA89449.1"/>
    </source>
</evidence>
<sequence>MRKCRAFPSGYAKIMPNDIDVRVLIITELSPTWNFPHESFTGFTAGQCIGAGFRELKNHRHLERLPFQSLRANEFWIKCKMMAMTLFKIFQAEMLPKSLHSLMRKTFLWRILRKTVPECKNFIFAPVFLFSFTFQKPF</sequence>
<organism evidence="1 2">
    <name type="scientific">Desulfonema magnum</name>
    <dbReference type="NCBI Taxonomy" id="45655"/>
    <lineage>
        <taxon>Bacteria</taxon>
        <taxon>Pseudomonadati</taxon>
        <taxon>Thermodesulfobacteriota</taxon>
        <taxon>Desulfobacteria</taxon>
        <taxon>Desulfobacterales</taxon>
        <taxon>Desulfococcaceae</taxon>
        <taxon>Desulfonema</taxon>
    </lineage>
</organism>
<dbReference type="KEGG" id="dmm:dnm_055030"/>
<reference evidence="1" key="1">
    <citation type="journal article" date="2021" name="Microb. Physiol.">
        <title>Proteogenomic Insights into the Physiology of Marine, Sulfate-Reducing, Filamentous Desulfonema limicola and Desulfonema magnum.</title>
        <authorList>
            <person name="Schnaars V."/>
            <person name="Wohlbrand L."/>
            <person name="Scheve S."/>
            <person name="Hinrichs C."/>
            <person name="Reinhardt R."/>
            <person name="Rabus R."/>
        </authorList>
    </citation>
    <scope>NUCLEOTIDE SEQUENCE</scope>
    <source>
        <strain evidence="1">4be13</strain>
    </source>
</reference>
<proteinExistence type="predicted"/>
<gene>
    <name evidence="1" type="ORF">dnm_055030</name>
</gene>
<keyword evidence="2" id="KW-1185">Reference proteome</keyword>
<dbReference type="RefSeq" id="WP_207678065.1">
    <property type="nucleotide sequence ID" value="NZ_CP061800.1"/>
</dbReference>
<dbReference type="Proteomes" id="UP000663722">
    <property type="component" value="Chromosome"/>
</dbReference>
<dbReference type="AlphaFoldDB" id="A0A975BPF5"/>
<evidence type="ECO:0000313" key="2">
    <source>
        <dbReference type="Proteomes" id="UP000663722"/>
    </source>
</evidence>
<name>A0A975BPF5_9BACT</name>